<accession>A0A166L319</accession>
<name>A0A166L319_9AGAM</name>
<feature type="region of interest" description="Disordered" evidence="1">
    <location>
        <begin position="282"/>
        <end position="320"/>
    </location>
</feature>
<feature type="region of interest" description="Disordered" evidence="1">
    <location>
        <begin position="663"/>
        <end position="783"/>
    </location>
</feature>
<feature type="compositionally biased region" description="Polar residues" evidence="1">
    <location>
        <begin position="94"/>
        <end position="111"/>
    </location>
</feature>
<feature type="compositionally biased region" description="Basic residues" evidence="1">
    <location>
        <begin position="60"/>
        <end position="70"/>
    </location>
</feature>
<dbReference type="AlphaFoldDB" id="A0A166L319"/>
<feature type="compositionally biased region" description="Acidic residues" evidence="1">
    <location>
        <begin position="1091"/>
        <end position="1106"/>
    </location>
</feature>
<evidence type="ECO:0000313" key="2">
    <source>
        <dbReference type="EMBL" id="KZP22525.1"/>
    </source>
</evidence>
<feature type="compositionally biased region" description="Basic and acidic residues" evidence="1">
    <location>
        <begin position="297"/>
        <end position="308"/>
    </location>
</feature>
<feature type="compositionally biased region" description="Basic and acidic residues" evidence="1">
    <location>
        <begin position="770"/>
        <end position="783"/>
    </location>
</feature>
<feature type="compositionally biased region" description="Low complexity" evidence="1">
    <location>
        <begin position="78"/>
        <end position="92"/>
    </location>
</feature>
<protein>
    <submittedName>
        <fullName evidence="2">Uncharacterized protein</fullName>
    </submittedName>
</protein>
<gene>
    <name evidence="2" type="ORF">FIBSPDRAFT_890401</name>
</gene>
<evidence type="ECO:0000256" key="1">
    <source>
        <dbReference type="SAM" id="MobiDB-lite"/>
    </source>
</evidence>
<reference evidence="2" key="1">
    <citation type="journal article" date="2016" name="Mol. Biol. Evol.">
        <title>Comparative Genomics of Early-Diverging Mushroom-Forming Fungi Provides Insights into the Origins of Lignocellulose Decay Capabilities.</title>
        <authorList>
            <person name="Nagy L.G."/>
            <person name="Riley R."/>
            <person name="Tritt A."/>
            <person name="Adam C."/>
            <person name="Daum C."/>
            <person name="Floudas D."/>
            <person name="Sun H."/>
            <person name="Yadav J.S."/>
            <person name="Pangilinan J."/>
            <person name="Larsson K.H."/>
            <person name="Matsuura K."/>
            <person name="Barry K."/>
            <person name="Labutti K."/>
            <person name="Kuo R."/>
            <person name="Ohm R.A."/>
            <person name="Bhattacharya S.S."/>
            <person name="Shirouzu T."/>
            <person name="Yoshinaga Y."/>
            <person name="Martin F.M."/>
            <person name="Grigoriev I.V."/>
            <person name="Hibbett D.S."/>
        </authorList>
    </citation>
    <scope>NUCLEOTIDE SEQUENCE [LARGE SCALE GENOMIC DNA]</scope>
    <source>
        <strain evidence="2">CBS 109695</strain>
    </source>
</reference>
<proteinExistence type="predicted"/>
<feature type="compositionally biased region" description="Basic and acidic residues" evidence="1">
    <location>
        <begin position="41"/>
        <end position="57"/>
    </location>
</feature>
<feature type="region of interest" description="Disordered" evidence="1">
    <location>
        <begin position="1"/>
        <end position="122"/>
    </location>
</feature>
<dbReference type="EMBL" id="KV417539">
    <property type="protein sequence ID" value="KZP22525.1"/>
    <property type="molecule type" value="Genomic_DNA"/>
</dbReference>
<feature type="region of interest" description="Disordered" evidence="1">
    <location>
        <begin position="1078"/>
        <end position="1133"/>
    </location>
</feature>
<sequence>MCWTYSRTTQTPGRTVGAAGRPLDNVYMRTCQQDMPAPPDKPPKRVLRSESKPDTGKPRPAPRKTRKKRTISSAATVEDSTTSIESEDSASSPRGRNSSDRFSASYTTPHGTTRRARFLSRAPPGAVHRVEICWQHLPRDLVPIIPLTTRVGEAPHGMYDTPQRKVIAACPPLITPGMDLEESQLYDVGLAAHEPCPDNPDGRPWVQQYDEVSHVEWRLGGPRVNRFMQAPMVKSKQASTSDAVAVHVQAPRKSTHNYHAQFDGEDLLERKMMSSYPLPLVGLRASGTTEPTSAAPRGDKGKAPERHARAGPSTGSPSFEVTEELERVGHKMQAEVNDLADKFGLSYETILRKIGFARQQEVQEPNVANIFRKVHKHRLAAASEPTQTAAQYNTAFTGWQEQHGDDPDAVAALLQEHANILASDTKTSRPSDIPKRVSVISQQMADMSNSYFMTSNIVVVGAVIHLGAAHAAQTFAPNMGQQVALVNGFDIDQEAVLLKAKALLLQVQTPHEQVETAMPNSRWIAGASPRDNYRLWVKGLLKKAFANVTNPPATWNFKKFPQLAEVHELVLTGWGPNMCSVPNHDWIDQKAGGLTQANWHQLVRRIPSDYYGNPHHRVDEGELSLEFVPLAEFLEKNPKYAGRRPCLVNHVGKAIYFAGEDKPALKGTAPKKSVKSQVPKITAPESSASDESSEEDPPAVRARYISVESSSPSGHVRKRARVAASTHGSDSPPPAKPERPVKSMPARPVCEANNDKAEKRKRKHSGTDVAVDRGDDASTRPEAEHGLHVDPVFECPATKLQAVFPIPDNSAGGDVLLDQWTRPDEFAFLATETADQGPTISCITQCRWLGCTGHRYGVSAGERPRNTRWVVGLRGRGCWCLHLLPTGRLGLCLRECCDDTLESRDCLCECFLLFDCGSGDGGGGHACIGASEDIFCCGFDIGDRVRVLPVVIHVFDREARLDKGPKCGREALVKQLILLVVAELLLLLGLSGDEVGKRGLGVSVADPGAGVQFENLLDEIIPVCTGDGIQLLPQWCLRGRRIADSEFDSDGIGFQTGAVLWPLAGIAVTGGIGAGATGSGGVGGRVRSGLDDESVDGDEMEAGDEGGEVKSAEERGGEAKDAEAEGGETARSR</sequence>
<feature type="compositionally biased region" description="Polar residues" evidence="1">
    <location>
        <begin position="1"/>
        <end position="13"/>
    </location>
</feature>
<organism evidence="2">
    <name type="scientific">Athelia psychrophila</name>
    <dbReference type="NCBI Taxonomy" id="1759441"/>
    <lineage>
        <taxon>Eukaryota</taxon>
        <taxon>Fungi</taxon>
        <taxon>Dikarya</taxon>
        <taxon>Basidiomycota</taxon>
        <taxon>Agaricomycotina</taxon>
        <taxon>Agaricomycetes</taxon>
        <taxon>Agaricomycetidae</taxon>
        <taxon>Atheliales</taxon>
        <taxon>Atheliaceae</taxon>
        <taxon>Athelia</taxon>
    </lineage>
</organism>
<feature type="compositionally biased region" description="Basic and acidic residues" evidence="1">
    <location>
        <begin position="1107"/>
        <end position="1133"/>
    </location>
</feature>